<comment type="caution">
    <text evidence="3">The sequence shown here is derived from an EMBL/GenBank/DDBJ whole genome shotgun (WGS) entry which is preliminary data.</text>
</comment>
<keyword evidence="1" id="KW-0812">Transmembrane</keyword>
<reference evidence="3" key="1">
    <citation type="submission" date="2021-06" db="EMBL/GenBank/DDBJ databases">
        <authorList>
            <person name="Hodson N. C."/>
            <person name="Mongue J. A."/>
            <person name="Jaron S. K."/>
        </authorList>
    </citation>
    <scope>NUCLEOTIDE SEQUENCE</scope>
</reference>
<dbReference type="Pfam" id="PF03015">
    <property type="entry name" value="Sterile"/>
    <property type="match status" value="1"/>
</dbReference>
<feature type="domain" description="Fatty acyl-CoA reductase C-terminal" evidence="2">
    <location>
        <begin position="1"/>
        <end position="72"/>
    </location>
</feature>
<keyword evidence="1" id="KW-0472">Membrane</keyword>
<name>A0A8J2P0F4_9HEXA</name>
<proteinExistence type="predicted"/>
<keyword evidence="4" id="KW-1185">Reference proteome</keyword>
<dbReference type="Proteomes" id="UP000708208">
    <property type="component" value="Unassembled WGS sequence"/>
</dbReference>
<keyword evidence="1" id="KW-1133">Transmembrane helix</keyword>
<evidence type="ECO:0000313" key="4">
    <source>
        <dbReference type="Proteomes" id="UP000708208"/>
    </source>
</evidence>
<dbReference type="InterPro" id="IPR033640">
    <property type="entry name" value="FAR_C"/>
</dbReference>
<protein>
    <recommendedName>
        <fullName evidence="2">Fatty acyl-CoA reductase C-terminal domain-containing protein</fullName>
    </recommendedName>
</protein>
<dbReference type="OrthoDB" id="429813at2759"/>
<evidence type="ECO:0000256" key="1">
    <source>
        <dbReference type="SAM" id="Phobius"/>
    </source>
</evidence>
<feature type="transmembrane region" description="Helical" evidence="1">
    <location>
        <begin position="89"/>
        <end position="114"/>
    </location>
</feature>
<dbReference type="AlphaFoldDB" id="A0A8J2P0F4"/>
<dbReference type="EMBL" id="CAJVCH010252673">
    <property type="protein sequence ID" value="CAG7733638.1"/>
    <property type="molecule type" value="Genomic_DNA"/>
</dbReference>
<evidence type="ECO:0000313" key="3">
    <source>
        <dbReference type="EMBL" id="CAG7733638.1"/>
    </source>
</evidence>
<feature type="non-terminal residue" evidence="3">
    <location>
        <position position="1"/>
    </location>
</feature>
<accession>A0A8J2P0F4</accession>
<sequence length="121" mass="14680">MLKTYRTMKTMIKATIEIQRADFWFSTVNTQQLYENMCPMDKECFNFNINSVNYQDYVRTSNYGIRYFPCKEEDKDLPRARKNFRRLKIYYIMAWGLFVLFVLGIIGLVVWLSFPKEFYLS</sequence>
<evidence type="ECO:0000259" key="2">
    <source>
        <dbReference type="Pfam" id="PF03015"/>
    </source>
</evidence>
<organism evidence="3 4">
    <name type="scientific">Allacma fusca</name>
    <dbReference type="NCBI Taxonomy" id="39272"/>
    <lineage>
        <taxon>Eukaryota</taxon>
        <taxon>Metazoa</taxon>
        <taxon>Ecdysozoa</taxon>
        <taxon>Arthropoda</taxon>
        <taxon>Hexapoda</taxon>
        <taxon>Collembola</taxon>
        <taxon>Symphypleona</taxon>
        <taxon>Sminthuridae</taxon>
        <taxon>Allacma</taxon>
    </lineage>
</organism>
<gene>
    <name evidence="3" type="ORF">AFUS01_LOCUS22069</name>
</gene>